<dbReference type="PANTHER" id="PTHR12658:SF0">
    <property type="entry name" value="TUBULIN-SPECIFIC CHAPERONE D"/>
    <property type="match status" value="1"/>
</dbReference>
<gene>
    <name evidence="7" type="ORF">ILUMI_05677</name>
</gene>
<feature type="compositionally biased region" description="Polar residues" evidence="4">
    <location>
        <begin position="327"/>
        <end position="340"/>
    </location>
</feature>
<dbReference type="InterPro" id="IPR016024">
    <property type="entry name" value="ARM-type_fold"/>
</dbReference>
<proteinExistence type="inferred from homology"/>
<dbReference type="SUPFAM" id="SSF48371">
    <property type="entry name" value="ARM repeat"/>
    <property type="match status" value="2"/>
</dbReference>
<evidence type="ECO:0000313" key="7">
    <source>
        <dbReference type="EMBL" id="KAF2900510.1"/>
    </source>
</evidence>
<protein>
    <recommendedName>
        <fullName evidence="2">Tubulin-specific chaperone D</fullName>
    </recommendedName>
</protein>
<dbReference type="GO" id="GO:0016328">
    <property type="term" value="C:lateral plasma membrane"/>
    <property type="evidence" value="ECO:0007669"/>
    <property type="project" value="TreeGrafter"/>
</dbReference>
<dbReference type="EMBL" id="VTPC01002148">
    <property type="protein sequence ID" value="KAF2900510.1"/>
    <property type="molecule type" value="Genomic_DNA"/>
</dbReference>
<dbReference type="GO" id="GO:0007023">
    <property type="term" value="P:post-chaperonin tubulin folding pathway"/>
    <property type="evidence" value="ECO:0007669"/>
    <property type="project" value="InterPro"/>
</dbReference>
<organism evidence="7 8">
    <name type="scientific">Ignelater luminosus</name>
    <name type="common">Cucubano</name>
    <name type="synonym">Pyrophorus luminosus</name>
    <dbReference type="NCBI Taxonomy" id="2038154"/>
    <lineage>
        <taxon>Eukaryota</taxon>
        <taxon>Metazoa</taxon>
        <taxon>Ecdysozoa</taxon>
        <taxon>Arthropoda</taxon>
        <taxon>Hexapoda</taxon>
        <taxon>Insecta</taxon>
        <taxon>Pterygota</taxon>
        <taxon>Neoptera</taxon>
        <taxon>Endopterygota</taxon>
        <taxon>Coleoptera</taxon>
        <taxon>Polyphaga</taxon>
        <taxon>Elateriformia</taxon>
        <taxon>Elateroidea</taxon>
        <taxon>Elateridae</taxon>
        <taxon>Agrypninae</taxon>
        <taxon>Pyrophorini</taxon>
        <taxon>Ignelater</taxon>
    </lineage>
</organism>
<evidence type="ECO:0000256" key="4">
    <source>
        <dbReference type="SAM" id="MobiDB-lite"/>
    </source>
</evidence>
<dbReference type="InterPro" id="IPR058033">
    <property type="entry name" value="ARM_TBCD_2nd"/>
</dbReference>
<keyword evidence="8" id="KW-1185">Reference proteome</keyword>
<dbReference type="InterPro" id="IPR033162">
    <property type="entry name" value="TBCD"/>
</dbReference>
<dbReference type="GO" id="GO:0070830">
    <property type="term" value="P:bicellular tight junction assembly"/>
    <property type="evidence" value="ECO:0007669"/>
    <property type="project" value="TreeGrafter"/>
</dbReference>
<name>A0A8K0GDC2_IGNLU</name>
<keyword evidence="3" id="KW-0143">Chaperone</keyword>
<dbReference type="GO" id="GO:0048487">
    <property type="term" value="F:beta-tubulin binding"/>
    <property type="evidence" value="ECO:0007669"/>
    <property type="project" value="InterPro"/>
</dbReference>
<evidence type="ECO:0000256" key="2">
    <source>
        <dbReference type="ARBA" id="ARBA00015003"/>
    </source>
</evidence>
<feature type="region of interest" description="Disordered" evidence="4">
    <location>
        <begin position="327"/>
        <end position="351"/>
    </location>
</feature>
<dbReference type="GO" id="GO:0007021">
    <property type="term" value="P:tubulin complex assembly"/>
    <property type="evidence" value="ECO:0007669"/>
    <property type="project" value="InterPro"/>
</dbReference>
<comment type="similarity">
    <text evidence="1">Belongs to the TBCD family.</text>
</comment>
<dbReference type="GO" id="GO:0034333">
    <property type="term" value="P:adherens junction assembly"/>
    <property type="evidence" value="ECO:0007669"/>
    <property type="project" value="TreeGrafter"/>
</dbReference>
<dbReference type="GO" id="GO:0000226">
    <property type="term" value="P:microtubule cytoskeleton organization"/>
    <property type="evidence" value="ECO:0007669"/>
    <property type="project" value="TreeGrafter"/>
</dbReference>
<dbReference type="GO" id="GO:0005096">
    <property type="term" value="F:GTPase activator activity"/>
    <property type="evidence" value="ECO:0007669"/>
    <property type="project" value="InterPro"/>
</dbReference>
<dbReference type="PANTHER" id="PTHR12658">
    <property type="entry name" value="BETA-TUBULIN COFACTOR D"/>
    <property type="match status" value="1"/>
</dbReference>
<dbReference type="Gene3D" id="1.25.10.10">
    <property type="entry name" value="Leucine-rich Repeat Variant"/>
    <property type="match status" value="2"/>
</dbReference>
<evidence type="ECO:0000259" key="5">
    <source>
        <dbReference type="Pfam" id="PF12612"/>
    </source>
</evidence>
<dbReference type="Pfam" id="PF25767">
    <property type="entry name" value="ARM_TBCD_2nd"/>
    <property type="match status" value="1"/>
</dbReference>
<dbReference type="Proteomes" id="UP000801492">
    <property type="component" value="Unassembled WGS sequence"/>
</dbReference>
<feature type="domain" description="Tubulin-folding cofactor D C-terminal" evidence="5">
    <location>
        <begin position="888"/>
        <end position="1075"/>
    </location>
</feature>
<reference evidence="7" key="1">
    <citation type="submission" date="2019-08" db="EMBL/GenBank/DDBJ databases">
        <title>The genome of the North American firefly Photinus pyralis.</title>
        <authorList>
            <consortium name="Photinus pyralis genome working group"/>
            <person name="Fallon T.R."/>
            <person name="Sander Lower S.E."/>
            <person name="Weng J.-K."/>
        </authorList>
    </citation>
    <scope>NUCLEOTIDE SEQUENCE</scope>
    <source>
        <strain evidence="7">TRF0915ILg1</strain>
        <tissue evidence="7">Whole body</tissue>
    </source>
</reference>
<evidence type="ECO:0000259" key="6">
    <source>
        <dbReference type="Pfam" id="PF25767"/>
    </source>
</evidence>
<dbReference type="Pfam" id="PF23579">
    <property type="entry name" value="ARM_TBCD"/>
    <property type="match status" value="1"/>
</dbReference>
<feature type="domain" description="Tubulin-folding cofactor D ARM repeats" evidence="6">
    <location>
        <begin position="284"/>
        <end position="527"/>
    </location>
</feature>
<evidence type="ECO:0000313" key="8">
    <source>
        <dbReference type="Proteomes" id="UP000801492"/>
    </source>
</evidence>
<dbReference type="OrthoDB" id="10253476at2759"/>
<accession>A0A8K0GDC2</accession>
<dbReference type="Pfam" id="PF12612">
    <property type="entry name" value="TFCD_C"/>
    <property type="match status" value="1"/>
</dbReference>
<sequence length="1179" mass="133039">MSEKSEEIQKDEEPFGLGCALEMFSEVDEVLEMIENLKTVVNSQQSISEKAYERFIFILGQYQEQPHLLDSHIDLLLDKFISLVRDPTNKIEIKHLSFKYMCTLIKVRGYKVIVRHLPHEVSDFEPVLQLLESQDPSDPETWTTRYVLLLWLSIIVMIPFHMSRLDGFDSTVSGNTQKTVMCRVLDMIKTYAVVPDKCRDAAAYLAARFLTRYDVKEEHLSAFFEWASELSTAPDSNVFVKYGCLASVAMILKHGKREDLLPHARNLLSWIVNAEFKSNPGTNIQKLVYKNIQRIGLTFLPTRIVTWRYERGNRSLAANLSAGDGGSTTINLTNPSATTSDSKEESTSQEIDVPDEVEEVIDQLIQGLGSGDSVVRWSAAKGVGRVTGRLPKELADEVVGSVLERFSPREGDGAWHGGCLALAELGRRGLLLPQRLPEVVPVILKALVYDEPRGYSSVGSHIRDAACYVCWSFARAYEMNILKPFVNDIASTLLIVTCFDREINCRRAASAAFQENVGRQGTFPHGIDILTAADFFAVSLRNNAYLNISVYIAQFEEYTLPLIKHLIDRKVDHWDIAIRELTAKALHNLTPKAPEYMINAVLPTLFEKCYSIDLNSRHGAVLSIGEILFALSKIAKEKQTQIENILDSEIVDMSKKLIPNFRERLYFRGMGGELMRQACSDFIEKCSLTHMPFHDCYVIEDWLKLLDECLTYDVINIRMGAIAAIPAFLNEYYSGISPEDSERRSIILNNYIGELSTSNQVTRMGHALALGAMPAFILRPHLDDVINSLISATVITLDTLKWAESRRDAIKALTTICVSLKCDVGQALTKEHINKIYKTFLGGLNEYTQDNRGDIGAWVREASMTGLQTLTLLLANQPMLLEANLMCKITSGIAQQAVEKIDRTRALAGRIFYSFIYNEPRIPYIPNHDVLVEIFPKDECEMLNWNSAAITFPKFVQLVEFPDYTYNLLLGLVCSVGGLTETLVKSSSTSLFAYLKSEEEKKGISEIIRYCDIVYQIFCDFQKVDRIIVPILRFLNKLMGSGCITEVITDPNLEFARKILKLVQLEITGCKDIYKLIDGIDLLCQFIQIKTEVCGSALVQLSILLCHRQSYVRRSTSGRLYESLLVYGDSSTIPPENLDEVMNLLSSTNWEDPVDVVKPVRNELCHLMNIRVPMTKKKT</sequence>
<dbReference type="AlphaFoldDB" id="A0A8K0GDC2"/>
<dbReference type="InterPro" id="IPR022577">
    <property type="entry name" value="TBCD_C"/>
</dbReference>
<comment type="caution">
    <text evidence="7">The sequence shown here is derived from an EMBL/GenBank/DDBJ whole genome shotgun (WGS) entry which is preliminary data.</text>
</comment>
<evidence type="ECO:0000256" key="1">
    <source>
        <dbReference type="ARBA" id="ARBA00006853"/>
    </source>
</evidence>
<evidence type="ECO:0000256" key="3">
    <source>
        <dbReference type="ARBA" id="ARBA00023186"/>
    </source>
</evidence>
<dbReference type="InterPro" id="IPR011989">
    <property type="entry name" value="ARM-like"/>
</dbReference>